<name>A0AAV7Q4L5_PLEWA</name>
<gene>
    <name evidence="2" type="ORF">NDU88_000950</name>
</gene>
<organism evidence="2 3">
    <name type="scientific">Pleurodeles waltl</name>
    <name type="common">Iberian ribbed newt</name>
    <dbReference type="NCBI Taxonomy" id="8319"/>
    <lineage>
        <taxon>Eukaryota</taxon>
        <taxon>Metazoa</taxon>
        <taxon>Chordata</taxon>
        <taxon>Craniata</taxon>
        <taxon>Vertebrata</taxon>
        <taxon>Euteleostomi</taxon>
        <taxon>Amphibia</taxon>
        <taxon>Batrachia</taxon>
        <taxon>Caudata</taxon>
        <taxon>Salamandroidea</taxon>
        <taxon>Salamandridae</taxon>
        <taxon>Pleurodelinae</taxon>
        <taxon>Pleurodeles</taxon>
    </lineage>
</organism>
<feature type="region of interest" description="Disordered" evidence="1">
    <location>
        <begin position="1"/>
        <end position="141"/>
    </location>
</feature>
<dbReference type="AlphaFoldDB" id="A0AAV7Q4L5"/>
<evidence type="ECO:0000256" key="1">
    <source>
        <dbReference type="SAM" id="MobiDB-lite"/>
    </source>
</evidence>
<dbReference type="EMBL" id="JANPWB010000010">
    <property type="protein sequence ID" value="KAJ1134499.1"/>
    <property type="molecule type" value="Genomic_DNA"/>
</dbReference>
<accession>A0AAV7Q4L5</accession>
<protein>
    <submittedName>
        <fullName evidence="2">Uncharacterized protein</fullName>
    </submittedName>
</protein>
<evidence type="ECO:0000313" key="2">
    <source>
        <dbReference type="EMBL" id="KAJ1134499.1"/>
    </source>
</evidence>
<feature type="compositionally biased region" description="Basic and acidic residues" evidence="1">
    <location>
        <begin position="130"/>
        <end position="141"/>
    </location>
</feature>
<proteinExistence type="predicted"/>
<evidence type="ECO:0000313" key="3">
    <source>
        <dbReference type="Proteomes" id="UP001066276"/>
    </source>
</evidence>
<feature type="compositionally biased region" description="Basic and acidic residues" evidence="1">
    <location>
        <begin position="80"/>
        <end position="97"/>
    </location>
</feature>
<sequence length="141" mass="15445">MDSSAPFRADPESEWHTTAPEEGNALKNGNPDIRVPIDLPGKEGEVEGREEEEEVIGAGNPDIWVPESVKTEEGLWAVRTRKEKDAKEKDNKKERTEIAGSEGDGRNSGPHLGRTEPGSTQETPMAGQESPKRLELHHKAG</sequence>
<comment type="caution">
    <text evidence="2">The sequence shown here is derived from an EMBL/GenBank/DDBJ whole genome shotgun (WGS) entry which is preliminary data.</text>
</comment>
<dbReference type="Proteomes" id="UP001066276">
    <property type="component" value="Chromosome 6"/>
</dbReference>
<reference evidence="2" key="1">
    <citation type="journal article" date="2022" name="bioRxiv">
        <title>Sequencing and chromosome-scale assembly of the giantPleurodeles waltlgenome.</title>
        <authorList>
            <person name="Brown T."/>
            <person name="Elewa A."/>
            <person name="Iarovenko S."/>
            <person name="Subramanian E."/>
            <person name="Araus A.J."/>
            <person name="Petzold A."/>
            <person name="Susuki M."/>
            <person name="Suzuki K.-i.T."/>
            <person name="Hayashi T."/>
            <person name="Toyoda A."/>
            <person name="Oliveira C."/>
            <person name="Osipova E."/>
            <person name="Leigh N.D."/>
            <person name="Simon A."/>
            <person name="Yun M.H."/>
        </authorList>
    </citation>
    <scope>NUCLEOTIDE SEQUENCE</scope>
    <source>
        <strain evidence="2">20211129_DDA</strain>
        <tissue evidence="2">Liver</tissue>
    </source>
</reference>
<keyword evidence="3" id="KW-1185">Reference proteome</keyword>